<comment type="similarity">
    <text evidence="1">Belongs to the DinB family.</text>
</comment>
<dbReference type="Pfam" id="PF05163">
    <property type="entry name" value="DinB"/>
    <property type="match status" value="1"/>
</dbReference>
<dbReference type="InterPro" id="IPR034660">
    <property type="entry name" value="DinB/YfiT-like"/>
</dbReference>
<evidence type="ECO:0000313" key="5">
    <source>
        <dbReference type="Proteomes" id="UP000275473"/>
    </source>
</evidence>
<evidence type="ECO:0000256" key="3">
    <source>
        <dbReference type="PIRSR" id="PIRSR607837-1"/>
    </source>
</evidence>
<evidence type="ECO:0000313" key="4">
    <source>
        <dbReference type="EMBL" id="RNF39034.1"/>
    </source>
</evidence>
<evidence type="ECO:0000256" key="1">
    <source>
        <dbReference type="ARBA" id="ARBA00008635"/>
    </source>
</evidence>
<dbReference type="InterPro" id="IPR007837">
    <property type="entry name" value="DinB"/>
</dbReference>
<dbReference type="Gene3D" id="1.20.120.450">
    <property type="entry name" value="dinb family like domain"/>
    <property type="match status" value="1"/>
</dbReference>
<dbReference type="PANTHER" id="PTHR37302:SF3">
    <property type="entry name" value="DAMAGE-INDUCIBLE PROTEIN DINB"/>
    <property type="match status" value="1"/>
</dbReference>
<evidence type="ECO:0000256" key="2">
    <source>
        <dbReference type="ARBA" id="ARBA00022723"/>
    </source>
</evidence>
<dbReference type="PANTHER" id="PTHR37302">
    <property type="entry name" value="SLR1116 PROTEIN"/>
    <property type="match status" value="1"/>
</dbReference>
<accession>A0A3M8P761</accession>
<dbReference type="RefSeq" id="WP_123165816.1">
    <property type="nucleotide sequence ID" value="NZ_RIAX01000008.1"/>
</dbReference>
<gene>
    <name evidence="4" type="ORF">EEX84_11650</name>
</gene>
<dbReference type="GO" id="GO:0046872">
    <property type="term" value="F:metal ion binding"/>
    <property type="evidence" value="ECO:0007669"/>
    <property type="project" value="UniProtKB-KW"/>
</dbReference>
<keyword evidence="5" id="KW-1185">Reference proteome</keyword>
<name>A0A3M8P761_9BACL</name>
<dbReference type="SUPFAM" id="SSF109854">
    <property type="entry name" value="DinB/YfiT-like putative metalloenzymes"/>
    <property type="match status" value="1"/>
</dbReference>
<feature type="binding site" evidence="3">
    <location>
        <position position="127"/>
    </location>
    <ligand>
        <name>a divalent metal cation</name>
        <dbReference type="ChEBI" id="CHEBI:60240"/>
    </ligand>
</feature>
<proteinExistence type="inferred from homology"/>
<dbReference type="EMBL" id="RIAX01000008">
    <property type="protein sequence ID" value="RNF39034.1"/>
    <property type="molecule type" value="Genomic_DNA"/>
</dbReference>
<dbReference type="AlphaFoldDB" id="A0A3M8P761"/>
<comment type="caution">
    <text evidence="4">The sequence shown here is derived from an EMBL/GenBank/DDBJ whole genome shotgun (WGS) entry which is preliminary data.</text>
</comment>
<organism evidence="4 5">
    <name type="scientific">Planococcus salinus</name>
    <dbReference type="NCBI Taxonomy" id="1848460"/>
    <lineage>
        <taxon>Bacteria</taxon>
        <taxon>Bacillati</taxon>
        <taxon>Bacillota</taxon>
        <taxon>Bacilli</taxon>
        <taxon>Bacillales</taxon>
        <taxon>Caryophanaceae</taxon>
        <taxon>Planococcus</taxon>
    </lineage>
</organism>
<sequence>MQTIFCYNWTVRKQWYEWCENLPEEELYRQRTGGAGNILQTLFLIVEMEWRWIRLIQGKSYFRRSFSRYNSLEKIRELDSRCRLEVAAFVEGWEDSMENRLLQIDPALKGNADVNTWGQVMRYIIAHQIGHVSQLSAWAEDVNVHTASSYQTSKELRTVDL</sequence>
<dbReference type="OrthoDB" id="25666at2"/>
<protein>
    <submittedName>
        <fullName evidence="4">Damage-inducible protein DinB</fullName>
    </submittedName>
</protein>
<dbReference type="Proteomes" id="UP000275473">
    <property type="component" value="Unassembled WGS sequence"/>
</dbReference>
<reference evidence="4 5" key="1">
    <citation type="journal article" date="2018" name="Int. J. Syst. Evol. Microbiol.">
        <title>Planococcus salinus sp. nov., a moderately halophilic bacterium isolated from a saline-alkali soil.</title>
        <authorList>
            <person name="Gan L."/>
        </authorList>
    </citation>
    <scope>NUCLEOTIDE SEQUENCE [LARGE SCALE GENOMIC DNA]</scope>
    <source>
        <strain evidence="4 5">LCB217</strain>
    </source>
</reference>
<feature type="binding site" evidence="3">
    <location>
        <position position="131"/>
    </location>
    <ligand>
        <name>a divalent metal cation</name>
        <dbReference type="ChEBI" id="CHEBI:60240"/>
    </ligand>
</feature>
<keyword evidence="2 3" id="KW-0479">Metal-binding</keyword>